<evidence type="ECO:0000256" key="5">
    <source>
        <dbReference type="ARBA" id="ARBA00023004"/>
    </source>
</evidence>
<evidence type="ECO:0000256" key="1">
    <source>
        <dbReference type="ARBA" id="ARBA00004749"/>
    </source>
</evidence>
<dbReference type="GO" id="GO:2000377">
    <property type="term" value="P:regulation of reactive oxygen species metabolic process"/>
    <property type="evidence" value="ECO:0007669"/>
    <property type="project" value="TreeGrafter"/>
</dbReference>
<evidence type="ECO:0000313" key="10">
    <source>
        <dbReference type="Proteomes" id="UP000053766"/>
    </source>
</evidence>
<dbReference type="GO" id="GO:0006744">
    <property type="term" value="P:ubiquinone biosynthetic process"/>
    <property type="evidence" value="ECO:0007669"/>
    <property type="project" value="UniProtKB-KW"/>
</dbReference>
<dbReference type="Proteomes" id="UP000053766">
    <property type="component" value="Unassembled WGS sequence"/>
</dbReference>
<keyword evidence="5" id="KW-0408">Iron</keyword>
<reference evidence="9 10" key="1">
    <citation type="submission" date="2013-11" db="EMBL/GenBank/DDBJ databases">
        <title>Draft genome of the bovine lungworm Dictyocaulus viviparus.</title>
        <authorList>
            <person name="Mitreva M."/>
        </authorList>
    </citation>
    <scope>NUCLEOTIDE SEQUENCE [LARGE SCALE GENOMIC DNA]</scope>
    <source>
        <strain evidence="9 10">HannoverDv2000</strain>
    </source>
</reference>
<feature type="transmembrane region" description="Helical" evidence="8">
    <location>
        <begin position="21"/>
        <end position="44"/>
    </location>
</feature>
<evidence type="ECO:0000256" key="7">
    <source>
        <dbReference type="ARBA" id="ARBA00023136"/>
    </source>
</evidence>
<dbReference type="GO" id="GO:0008682">
    <property type="term" value="F:3-demethoxyubiquinol 3-hydroxylase activity"/>
    <property type="evidence" value="ECO:0007669"/>
    <property type="project" value="TreeGrafter"/>
</dbReference>
<proteinExistence type="predicted"/>
<evidence type="ECO:0000256" key="2">
    <source>
        <dbReference type="ARBA" id="ARBA00022688"/>
    </source>
</evidence>
<dbReference type="InterPro" id="IPR009078">
    <property type="entry name" value="Ferritin-like_SF"/>
</dbReference>
<dbReference type="GO" id="GO:0010468">
    <property type="term" value="P:regulation of gene expression"/>
    <property type="evidence" value="ECO:0007669"/>
    <property type="project" value="TreeGrafter"/>
</dbReference>
<keyword evidence="4" id="KW-0560">Oxidoreductase</keyword>
<accession>A0A0D8YAD5</accession>
<keyword evidence="10" id="KW-1185">Reference proteome</keyword>
<protein>
    <submittedName>
        <fullName evidence="9">Ubiquinone biosynthesis protein COQ7</fullName>
    </submittedName>
</protein>
<comment type="pathway">
    <text evidence="1">Cofactor biosynthesis; ubiquinone biosynthesis.</text>
</comment>
<dbReference type="OrthoDB" id="275371at2759"/>
<keyword evidence="3" id="KW-0479">Metal-binding</keyword>
<dbReference type="GO" id="GO:0008340">
    <property type="term" value="P:determination of adult lifespan"/>
    <property type="evidence" value="ECO:0007669"/>
    <property type="project" value="TreeGrafter"/>
</dbReference>
<organism evidence="9 10">
    <name type="scientific">Dictyocaulus viviparus</name>
    <name type="common">Bovine lungworm</name>
    <dbReference type="NCBI Taxonomy" id="29172"/>
    <lineage>
        <taxon>Eukaryota</taxon>
        <taxon>Metazoa</taxon>
        <taxon>Ecdysozoa</taxon>
        <taxon>Nematoda</taxon>
        <taxon>Chromadorea</taxon>
        <taxon>Rhabditida</taxon>
        <taxon>Rhabditina</taxon>
        <taxon>Rhabditomorpha</taxon>
        <taxon>Strongyloidea</taxon>
        <taxon>Metastrongylidae</taxon>
        <taxon>Dictyocaulus</taxon>
    </lineage>
</organism>
<gene>
    <name evidence="9" type="ORF">DICVIV_00665</name>
</gene>
<dbReference type="InterPro" id="IPR011566">
    <property type="entry name" value="Ubq_synth_Coq7"/>
</dbReference>
<keyword evidence="8" id="KW-1133">Transmembrane helix</keyword>
<dbReference type="SUPFAM" id="SSF47240">
    <property type="entry name" value="Ferritin-like"/>
    <property type="match status" value="1"/>
</dbReference>
<dbReference type="EMBL" id="KN716155">
    <property type="protein sequence ID" value="KJH53167.1"/>
    <property type="molecule type" value="Genomic_DNA"/>
</dbReference>
<dbReference type="STRING" id="29172.A0A0D8YAD5"/>
<evidence type="ECO:0000256" key="8">
    <source>
        <dbReference type="SAM" id="Phobius"/>
    </source>
</evidence>
<keyword evidence="6" id="KW-0503">Monooxygenase</keyword>
<dbReference type="GO" id="GO:0046872">
    <property type="term" value="F:metal ion binding"/>
    <property type="evidence" value="ECO:0007669"/>
    <property type="project" value="UniProtKB-KW"/>
</dbReference>
<evidence type="ECO:0000256" key="4">
    <source>
        <dbReference type="ARBA" id="ARBA00023002"/>
    </source>
</evidence>
<name>A0A0D8YAD5_DICVI</name>
<dbReference type="GO" id="GO:0005634">
    <property type="term" value="C:nucleus"/>
    <property type="evidence" value="ECO:0007669"/>
    <property type="project" value="TreeGrafter"/>
</dbReference>
<keyword evidence="7 8" id="KW-0472">Membrane</keyword>
<keyword evidence="8" id="KW-0812">Transmembrane</keyword>
<keyword evidence="9" id="KW-0830">Ubiquinone</keyword>
<dbReference type="GO" id="GO:0005743">
    <property type="term" value="C:mitochondrial inner membrane"/>
    <property type="evidence" value="ECO:0007669"/>
    <property type="project" value="TreeGrafter"/>
</dbReference>
<reference evidence="10" key="2">
    <citation type="journal article" date="2016" name="Sci. Rep.">
        <title>Dictyocaulus viviparus genome, variome and transcriptome elucidate lungworm biology and support future intervention.</title>
        <authorList>
            <person name="McNulty S.N."/>
            <person name="Strube C."/>
            <person name="Rosa B.A."/>
            <person name="Martin J.C."/>
            <person name="Tyagi R."/>
            <person name="Choi Y.J."/>
            <person name="Wang Q."/>
            <person name="Hallsworth Pepin K."/>
            <person name="Zhang X."/>
            <person name="Ozersky P."/>
            <person name="Wilson R.K."/>
            <person name="Sternberg P.W."/>
            <person name="Gasser R.B."/>
            <person name="Mitreva M."/>
        </authorList>
    </citation>
    <scope>NUCLEOTIDE SEQUENCE [LARGE SCALE GENOMIC DNA]</scope>
    <source>
        <strain evidence="10">HannoverDv2000</strain>
    </source>
</reference>
<keyword evidence="2" id="KW-0831">Ubiquinone biosynthesis</keyword>
<dbReference type="Pfam" id="PF03232">
    <property type="entry name" value="COQ7"/>
    <property type="match status" value="1"/>
</dbReference>
<evidence type="ECO:0000256" key="6">
    <source>
        <dbReference type="ARBA" id="ARBA00023033"/>
    </source>
</evidence>
<dbReference type="AlphaFoldDB" id="A0A0D8YAD5"/>
<dbReference type="PANTHER" id="PTHR11237:SF4">
    <property type="entry name" value="5-DEMETHOXYUBIQUINONE HYDROXYLASE, MITOCHONDRIAL"/>
    <property type="match status" value="1"/>
</dbReference>
<sequence length="132" mass="14858">MWTEEKKHLDIMDRLAAKHDISHSIFSPIFSVVAYGLGVFSALLGKETAMACTVAVEELIGQHYNNQLKELIADDPEVHKELLDLLTKLRDDELNHHDTAIKYGGLEAPQFDIMKRIIQFGCKGAIKIAEKL</sequence>
<evidence type="ECO:0000256" key="3">
    <source>
        <dbReference type="ARBA" id="ARBA00022723"/>
    </source>
</evidence>
<evidence type="ECO:0000313" key="9">
    <source>
        <dbReference type="EMBL" id="KJH53167.1"/>
    </source>
</evidence>
<dbReference type="PANTHER" id="PTHR11237">
    <property type="entry name" value="COENZYME Q10 BIOSYNTHESIS PROTEIN 7"/>
    <property type="match status" value="1"/>
</dbReference>